<evidence type="ECO:0000256" key="1">
    <source>
        <dbReference type="ARBA" id="ARBA00000843"/>
    </source>
</evidence>
<dbReference type="Gene3D" id="3.90.79.10">
    <property type="entry name" value="Nucleoside Triphosphate Pyrophosphohydrolase"/>
    <property type="match status" value="1"/>
</dbReference>
<evidence type="ECO:0000256" key="3">
    <source>
        <dbReference type="ARBA" id="ARBA00008343"/>
    </source>
</evidence>
<dbReference type="GO" id="GO:0005634">
    <property type="term" value="C:nucleus"/>
    <property type="evidence" value="ECO:0007669"/>
    <property type="project" value="TreeGrafter"/>
</dbReference>
<dbReference type="GO" id="GO:0046872">
    <property type="term" value="F:metal ion binding"/>
    <property type="evidence" value="ECO:0007669"/>
    <property type="project" value="UniProtKB-KW"/>
</dbReference>
<gene>
    <name evidence="16" type="ORF">B0H15DRAFT_55942</name>
</gene>
<dbReference type="Gene3D" id="1.10.1670.10">
    <property type="entry name" value="Helix-hairpin-Helix base-excision DNA repair enzymes (C-terminal)"/>
    <property type="match status" value="1"/>
</dbReference>
<evidence type="ECO:0000259" key="15">
    <source>
        <dbReference type="SMART" id="SM00478"/>
    </source>
</evidence>
<dbReference type="InterPro" id="IPR011257">
    <property type="entry name" value="DNA_glycosylase"/>
</dbReference>
<evidence type="ECO:0000256" key="7">
    <source>
        <dbReference type="ARBA" id="ARBA00022723"/>
    </source>
</evidence>
<dbReference type="CDD" id="cd00056">
    <property type="entry name" value="ENDO3c"/>
    <property type="match status" value="1"/>
</dbReference>
<dbReference type="InterPro" id="IPR015797">
    <property type="entry name" value="NUDIX_hydrolase-like_dom_sf"/>
</dbReference>
<keyword evidence="12" id="KW-0234">DNA repair</keyword>
<evidence type="ECO:0000256" key="6">
    <source>
        <dbReference type="ARBA" id="ARBA00022485"/>
    </source>
</evidence>
<dbReference type="SMART" id="SM00478">
    <property type="entry name" value="ENDO3c"/>
    <property type="match status" value="1"/>
</dbReference>
<keyword evidence="7" id="KW-0479">Metal-binding</keyword>
<keyword evidence="13" id="KW-0326">Glycosidase</keyword>
<evidence type="ECO:0000256" key="4">
    <source>
        <dbReference type="ARBA" id="ARBA00012045"/>
    </source>
</evidence>
<dbReference type="PANTHER" id="PTHR42944">
    <property type="entry name" value="ADENINE DNA GLYCOSYLASE"/>
    <property type="match status" value="1"/>
</dbReference>
<evidence type="ECO:0000256" key="14">
    <source>
        <dbReference type="SAM" id="MobiDB-lite"/>
    </source>
</evidence>
<evidence type="ECO:0000256" key="9">
    <source>
        <dbReference type="ARBA" id="ARBA00022801"/>
    </source>
</evidence>
<dbReference type="GO" id="GO:0032357">
    <property type="term" value="F:oxidized purine DNA binding"/>
    <property type="evidence" value="ECO:0007669"/>
    <property type="project" value="TreeGrafter"/>
</dbReference>
<organism evidence="16 17">
    <name type="scientific">Mycena belliarum</name>
    <dbReference type="NCBI Taxonomy" id="1033014"/>
    <lineage>
        <taxon>Eukaryota</taxon>
        <taxon>Fungi</taxon>
        <taxon>Dikarya</taxon>
        <taxon>Basidiomycota</taxon>
        <taxon>Agaricomycotina</taxon>
        <taxon>Agaricomycetes</taxon>
        <taxon>Agaricomycetidae</taxon>
        <taxon>Agaricales</taxon>
        <taxon>Marasmiineae</taxon>
        <taxon>Mycenaceae</taxon>
        <taxon>Mycena</taxon>
    </lineage>
</organism>
<dbReference type="GO" id="GO:0051539">
    <property type="term" value="F:4 iron, 4 sulfur cluster binding"/>
    <property type="evidence" value="ECO:0007669"/>
    <property type="project" value="UniProtKB-KW"/>
</dbReference>
<dbReference type="GO" id="GO:0006285">
    <property type="term" value="P:base-excision repair, AP site formation"/>
    <property type="evidence" value="ECO:0007669"/>
    <property type="project" value="UniProtKB-ARBA"/>
</dbReference>
<dbReference type="GO" id="GO:0006298">
    <property type="term" value="P:mismatch repair"/>
    <property type="evidence" value="ECO:0007669"/>
    <property type="project" value="TreeGrafter"/>
</dbReference>
<comment type="similarity">
    <text evidence="3">Belongs to the Nth/MutY family.</text>
</comment>
<keyword evidence="8" id="KW-0227">DNA damage</keyword>
<feature type="compositionally biased region" description="Basic residues" evidence="14">
    <location>
        <begin position="33"/>
        <end position="48"/>
    </location>
</feature>
<proteinExistence type="inferred from homology"/>
<evidence type="ECO:0000256" key="13">
    <source>
        <dbReference type="ARBA" id="ARBA00023295"/>
    </source>
</evidence>
<protein>
    <recommendedName>
        <fullName evidence="5">Adenine DNA glycosylase</fullName>
        <ecNumber evidence="4">3.2.2.31</ecNumber>
    </recommendedName>
</protein>
<name>A0AAD6UFG1_9AGAR</name>
<dbReference type="Gene3D" id="1.10.340.30">
    <property type="entry name" value="Hypothetical protein, domain 2"/>
    <property type="match status" value="1"/>
</dbReference>
<keyword evidence="11" id="KW-0411">Iron-sulfur</keyword>
<evidence type="ECO:0000256" key="5">
    <source>
        <dbReference type="ARBA" id="ARBA00022023"/>
    </source>
</evidence>
<accession>A0AAD6UFG1</accession>
<dbReference type="InterPro" id="IPR044298">
    <property type="entry name" value="MIG/MutY"/>
</dbReference>
<reference evidence="16" key="1">
    <citation type="submission" date="2023-03" db="EMBL/GenBank/DDBJ databases">
        <title>Massive genome expansion in bonnet fungi (Mycena s.s.) driven by repeated elements and novel gene families across ecological guilds.</title>
        <authorList>
            <consortium name="Lawrence Berkeley National Laboratory"/>
            <person name="Harder C.B."/>
            <person name="Miyauchi S."/>
            <person name="Viragh M."/>
            <person name="Kuo A."/>
            <person name="Thoen E."/>
            <person name="Andreopoulos B."/>
            <person name="Lu D."/>
            <person name="Skrede I."/>
            <person name="Drula E."/>
            <person name="Henrissat B."/>
            <person name="Morin E."/>
            <person name="Kohler A."/>
            <person name="Barry K."/>
            <person name="LaButti K."/>
            <person name="Morin E."/>
            <person name="Salamov A."/>
            <person name="Lipzen A."/>
            <person name="Mereny Z."/>
            <person name="Hegedus B."/>
            <person name="Baldrian P."/>
            <person name="Stursova M."/>
            <person name="Weitz H."/>
            <person name="Taylor A."/>
            <person name="Grigoriev I.V."/>
            <person name="Nagy L.G."/>
            <person name="Martin F."/>
            <person name="Kauserud H."/>
        </authorList>
    </citation>
    <scope>NUCLEOTIDE SEQUENCE</scope>
    <source>
        <strain evidence="16">CBHHK173m</strain>
    </source>
</reference>
<evidence type="ECO:0000313" key="16">
    <source>
        <dbReference type="EMBL" id="KAJ7096736.1"/>
    </source>
</evidence>
<keyword evidence="6" id="KW-0004">4Fe-4S</keyword>
<comment type="cofactor">
    <cofactor evidence="2">
        <name>[4Fe-4S] cluster</name>
        <dbReference type="ChEBI" id="CHEBI:49883"/>
    </cofactor>
</comment>
<evidence type="ECO:0000256" key="8">
    <source>
        <dbReference type="ARBA" id="ARBA00022763"/>
    </source>
</evidence>
<comment type="catalytic activity">
    <reaction evidence="1">
        <text>Hydrolyzes free adenine bases from 7,8-dihydro-8-oxoguanine:adenine mismatched double-stranded DNA, leaving an apurinic site.</text>
        <dbReference type="EC" id="3.2.2.31"/>
    </reaction>
</comment>
<dbReference type="SUPFAM" id="SSF48150">
    <property type="entry name" value="DNA-glycosylase"/>
    <property type="match status" value="1"/>
</dbReference>
<dbReference type="InterPro" id="IPR023170">
    <property type="entry name" value="HhH_base_excis_C"/>
</dbReference>
<evidence type="ECO:0000256" key="12">
    <source>
        <dbReference type="ARBA" id="ARBA00023204"/>
    </source>
</evidence>
<evidence type="ECO:0000256" key="10">
    <source>
        <dbReference type="ARBA" id="ARBA00023004"/>
    </source>
</evidence>
<dbReference type="GO" id="GO:0034039">
    <property type="term" value="F:8-oxo-7,8-dihydroguanine DNA N-glycosylase activity"/>
    <property type="evidence" value="ECO:0007669"/>
    <property type="project" value="TreeGrafter"/>
</dbReference>
<dbReference type="SUPFAM" id="SSF55811">
    <property type="entry name" value="Nudix"/>
    <property type="match status" value="1"/>
</dbReference>
<sequence length="535" mass="58580">MGKRRLSSSEAESEVNFSDSDDGSYASKEPKPRVKATTRCRTTNKRTKRDLGTVNDDSSATQPRPLAVSSHAKAIHAIRAEGVAPIRAALLKWYSTVHASRNMPWRKPFDLTLNREERAQRAYEVWISEIMLQQTQVATVIPYYNRWMEKYPTIRDLAGASIDQVNSLWKGLGYYSRASRLLVGAQKAVAEYAGRLPDNAKDMQSKIPGIGRYSAGAICSIAYGENVPVLDGNVNRLLSRFLALHAPPKAKTTLDILWNAAGAMVQNLASIEYPGDVNQALIELGSTVCKVRDPDCASCPLRPWCAAHATPMPVSDIEDLCTLCEPLVGEAGATAYPMRADKKKSREELDIVHVLEWRNGSDRQFLLVRRPEGGLLAGLDEFPTSPNVAASTSKARQLKIAQEIVPTFLHGSARLQDVAGDSDGSGASASLRIAKVQPVGDVLHVFSHIRKTYRVQWVLLEGGVVPPQLAIASVLEENENLKKGAGKGKVKNRKPEGSTVVPVSTWVPLDAVAARNIGTGVVKVWNLCKMLWEEE</sequence>
<dbReference type="PROSITE" id="PS01155">
    <property type="entry name" value="ENDONUCLEASE_III_2"/>
    <property type="match status" value="1"/>
</dbReference>
<dbReference type="GO" id="GO:0035485">
    <property type="term" value="F:adenine/guanine mispair binding"/>
    <property type="evidence" value="ECO:0007669"/>
    <property type="project" value="TreeGrafter"/>
</dbReference>
<dbReference type="GO" id="GO:0000701">
    <property type="term" value="F:purine-specific mismatch base pair DNA N-glycosylase activity"/>
    <property type="evidence" value="ECO:0007669"/>
    <property type="project" value="UniProtKB-EC"/>
</dbReference>
<evidence type="ECO:0000313" key="17">
    <source>
        <dbReference type="Proteomes" id="UP001222325"/>
    </source>
</evidence>
<comment type="caution">
    <text evidence="16">The sequence shown here is derived from an EMBL/GenBank/DDBJ whole genome shotgun (WGS) entry which is preliminary data.</text>
</comment>
<dbReference type="InterPro" id="IPR004036">
    <property type="entry name" value="Endonuclease-III-like_CS2"/>
</dbReference>
<keyword evidence="17" id="KW-1185">Reference proteome</keyword>
<feature type="region of interest" description="Disordered" evidence="14">
    <location>
        <begin position="1"/>
        <end position="67"/>
    </location>
</feature>
<feature type="domain" description="HhH-GPD" evidence="15">
    <location>
        <begin position="131"/>
        <end position="287"/>
    </location>
</feature>
<dbReference type="FunFam" id="1.10.340.30:FF:000002">
    <property type="entry name" value="Adenine DNA glycosylase"/>
    <property type="match status" value="1"/>
</dbReference>
<dbReference type="Pfam" id="PF00730">
    <property type="entry name" value="HhH-GPD"/>
    <property type="match status" value="1"/>
</dbReference>
<keyword evidence="10" id="KW-0408">Iron</keyword>
<dbReference type="InterPro" id="IPR003265">
    <property type="entry name" value="HhH-GPD_domain"/>
</dbReference>
<evidence type="ECO:0000256" key="2">
    <source>
        <dbReference type="ARBA" id="ARBA00001966"/>
    </source>
</evidence>
<dbReference type="EC" id="3.2.2.31" evidence="4"/>
<dbReference type="EMBL" id="JARJCN010000011">
    <property type="protein sequence ID" value="KAJ7096736.1"/>
    <property type="molecule type" value="Genomic_DNA"/>
</dbReference>
<dbReference type="PANTHER" id="PTHR42944:SF1">
    <property type="entry name" value="ADENINE DNA GLYCOSYLASE"/>
    <property type="match status" value="1"/>
</dbReference>
<evidence type="ECO:0000256" key="11">
    <source>
        <dbReference type="ARBA" id="ARBA00023014"/>
    </source>
</evidence>
<dbReference type="AlphaFoldDB" id="A0AAD6UFG1"/>
<keyword evidence="9" id="KW-0378">Hydrolase</keyword>
<dbReference type="Proteomes" id="UP001222325">
    <property type="component" value="Unassembled WGS sequence"/>
</dbReference>